<dbReference type="InterPro" id="IPR043504">
    <property type="entry name" value="Peptidase_S1_PA_chymotrypsin"/>
</dbReference>
<evidence type="ECO:0000259" key="5">
    <source>
        <dbReference type="PROSITE" id="PS50106"/>
    </source>
</evidence>
<dbReference type="PANTHER" id="PTHR43343:SF3">
    <property type="entry name" value="PROTEASE DO-LIKE 8, CHLOROPLASTIC"/>
    <property type="match status" value="1"/>
</dbReference>
<dbReference type="InterPro" id="IPR001940">
    <property type="entry name" value="Peptidase_S1C"/>
</dbReference>
<sequence>MPDRFVRVALFAALGLLAAFVAQPYLTALLFSADEPRAVTPRGDLAPAEASTVALFERAAPSVVHVFARNRNRTTARFDPYSGEEQSQGGSGDQTGTGFVWDAAGHVVTNNHVIQGGTEIAVRLSTGEVVPATLVGTAPNYDLAVLRLGRTANPPPPIAIGTSGDLKVGQFAYAIGNPFGLDHTLTTGVISALQRRLPTAEGRELSGVIQTDAAINPGNSGGPLLDSAGRVIGVNTAIFSPSGASAGIGFAVPVDVVNRVVPELIRTGRTPSPGIGIVAAREEATARLGIDGVVVVRVVPGSPAAAAGLRGVDPQTGELGDVIVGVNGQPVSRLADLTRAVEAAGLGQQVQLQVERDGRIRTLPLTTADLGTTRR</sequence>
<comment type="caution">
    <text evidence="6">The sequence shown here is derived from an EMBL/GenBank/DDBJ whole genome shotgun (WGS) entry which is preliminary data.</text>
</comment>
<dbReference type="PANTHER" id="PTHR43343">
    <property type="entry name" value="PEPTIDASE S12"/>
    <property type="match status" value="1"/>
</dbReference>
<dbReference type="Pfam" id="PF13180">
    <property type="entry name" value="PDZ_2"/>
    <property type="match status" value="1"/>
</dbReference>
<evidence type="ECO:0000313" key="7">
    <source>
        <dbReference type="Proteomes" id="UP000286997"/>
    </source>
</evidence>
<keyword evidence="2" id="KW-0645">Protease</keyword>
<dbReference type="Gene3D" id="2.40.10.10">
    <property type="entry name" value="Trypsin-like serine proteases"/>
    <property type="match status" value="2"/>
</dbReference>
<dbReference type="FunFam" id="2.40.10.10:FF:000001">
    <property type="entry name" value="Periplasmic serine protease DegS"/>
    <property type="match status" value="1"/>
</dbReference>
<keyword evidence="3" id="KW-0378">Hydrolase</keyword>
<dbReference type="Gene3D" id="2.30.42.10">
    <property type="match status" value="1"/>
</dbReference>
<dbReference type="SUPFAM" id="SSF50494">
    <property type="entry name" value="Trypsin-like serine proteases"/>
    <property type="match status" value="1"/>
</dbReference>
<comment type="similarity">
    <text evidence="1">Belongs to the peptidase S1C family.</text>
</comment>
<dbReference type="Pfam" id="PF13365">
    <property type="entry name" value="Trypsin_2"/>
    <property type="match status" value="1"/>
</dbReference>
<dbReference type="SMART" id="SM00228">
    <property type="entry name" value="PDZ"/>
    <property type="match status" value="1"/>
</dbReference>
<accession>A0A3S2XS17</accession>
<dbReference type="PROSITE" id="PS50106">
    <property type="entry name" value="PDZ"/>
    <property type="match status" value="1"/>
</dbReference>
<feature type="domain" description="PDZ" evidence="5">
    <location>
        <begin position="264"/>
        <end position="358"/>
    </location>
</feature>
<keyword evidence="4" id="KW-0720">Serine protease</keyword>
<dbReference type="InterPro" id="IPR036034">
    <property type="entry name" value="PDZ_sf"/>
</dbReference>
<protein>
    <submittedName>
        <fullName evidence="6">PDZ domain-containing protein</fullName>
    </submittedName>
</protein>
<name>A0A3S2XS17_9HYPH</name>
<dbReference type="SUPFAM" id="SSF50156">
    <property type="entry name" value="PDZ domain-like"/>
    <property type="match status" value="1"/>
</dbReference>
<dbReference type="RefSeq" id="WP_127726784.1">
    <property type="nucleotide sequence ID" value="NZ_SACP01000001.1"/>
</dbReference>
<evidence type="ECO:0000256" key="1">
    <source>
        <dbReference type="ARBA" id="ARBA00010541"/>
    </source>
</evidence>
<organism evidence="6 7">
    <name type="scientific">Methylobacterium oryzihabitans</name>
    <dbReference type="NCBI Taxonomy" id="2499852"/>
    <lineage>
        <taxon>Bacteria</taxon>
        <taxon>Pseudomonadati</taxon>
        <taxon>Pseudomonadota</taxon>
        <taxon>Alphaproteobacteria</taxon>
        <taxon>Hyphomicrobiales</taxon>
        <taxon>Methylobacteriaceae</taxon>
        <taxon>Methylobacterium</taxon>
    </lineage>
</organism>
<dbReference type="GO" id="GO:0006508">
    <property type="term" value="P:proteolysis"/>
    <property type="evidence" value="ECO:0007669"/>
    <property type="project" value="UniProtKB-KW"/>
</dbReference>
<dbReference type="AlphaFoldDB" id="A0A3S2XS17"/>
<dbReference type="InterPro" id="IPR001478">
    <property type="entry name" value="PDZ"/>
</dbReference>
<gene>
    <name evidence="6" type="ORF">EOE48_00325</name>
</gene>
<dbReference type="PRINTS" id="PR00834">
    <property type="entry name" value="PROTEASES2C"/>
</dbReference>
<proteinExistence type="inferred from homology"/>
<dbReference type="GO" id="GO:0004252">
    <property type="term" value="F:serine-type endopeptidase activity"/>
    <property type="evidence" value="ECO:0007669"/>
    <property type="project" value="InterPro"/>
</dbReference>
<keyword evidence="7" id="KW-1185">Reference proteome</keyword>
<dbReference type="Proteomes" id="UP000286997">
    <property type="component" value="Unassembled WGS sequence"/>
</dbReference>
<evidence type="ECO:0000256" key="2">
    <source>
        <dbReference type="ARBA" id="ARBA00022670"/>
    </source>
</evidence>
<evidence type="ECO:0000256" key="3">
    <source>
        <dbReference type="ARBA" id="ARBA00022801"/>
    </source>
</evidence>
<dbReference type="InterPro" id="IPR051201">
    <property type="entry name" value="Chloro_Bact_Ser_Proteases"/>
</dbReference>
<reference evidence="6 7" key="1">
    <citation type="submission" date="2019-01" db="EMBL/GenBank/DDBJ databases">
        <authorList>
            <person name="Chen W.-M."/>
        </authorList>
    </citation>
    <scope>NUCLEOTIDE SEQUENCE [LARGE SCALE GENOMIC DNA]</scope>
    <source>
        <strain evidence="6 7">TER-1</strain>
    </source>
</reference>
<evidence type="ECO:0000313" key="6">
    <source>
        <dbReference type="EMBL" id="RVU21541.1"/>
    </source>
</evidence>
<dbReference type="OrthoDB" id="9758917at2"/>
<evidence type="ECO:0000256" key="4">
    <source>
        <dbReference type="ARBA" id="ARBA00022825"/>
    </source>
</evidence>
<dbReference type="EMBL" id="SACP01000001">
    <property type="protein sequence ID" value="RVU21541.1"/>
    <property type="molecule type" value="Genomic_DNA"/>
</dbReference>
<dbReference type="InterPro" id="IPR009003">
    <property type="entry name" value="Peptidase_S1_PA"/>
</dbReference>